<dbReference type="GO" id="GO:0022625">
    <property type="term" value="C:cytosolic large ribosomal subunit"/>
    <property type="evidence" value="ECO:0007669"/>
    <property type="project" value="TreeGrafter"/>
</dbReference>
<comment type="subunit">
    <text evidence="5">Part of the 50S ribosomal subunit; part of the 5S rRNA/L5/L18/L25 subcomplex. Contacts the 5S rRNA. Binds to the 5S rRNA independently of L5 and L18.</text>
</comment>
<dbReference type="SUPFAM" id="SSF50715">
    <property type="entry name" value="Ribosomal protein L25-like"/>
    <property type="match status" value="1"/>
</dbReference>
<evidence type="ECO:0000259" key="7">
    <source>
        <dbReference type="Pfam" id="PF01386"/>
    </source>
</evidence>
<dbReference type="InterPro" id="IPR037121">
    <property type="entry name" value="Ribosomal_bL25_C"/>
</dbReference>
<keyword evidence="4 5" id="KW-0687">Ribonucleoprotein</keyword>
<dbReference type="InterPro" id="IPR011035">
    <property type="entry name" value="Ribosomal_bL25/Gln-tRNA_synth"/>
</dbReference>
<feature type="domain" description="Large ribosomal subunit protein bL25 beta" evidence="8">
    <location>
        <begin position="101"/>
        <end position="178"/>
    </location>
</feature>
<reference evidence="9" key="2">
    <citation type="submission" date="2020-09" db="EMBL/GenBank/DDBJ databases">
        <authorList>
            <person name="Sun Q."/>
            <person name="Zhou Y."/>
        </authorList>
    </citation>
    <scope>NUCLEOTIDE SEQUENCE</scope>
    <source>
        <strain evidence="9">CGMCC 1.12408</strain>
    </source>
</reference>
<comment type="function">
    <text evidence="5">This is one of the proteins that binds to the 5S RNA in the ribosome where it forms part of the central protuberance.</text>
</comment>
<dbReference type="PANTHER" id="PTHR33284:SF1">
    <property type="entry name" value="RIBOSOMAL PROTEIN L25_GLN-TRNA SYNTHETASE, ANTI-CODON-BINDING DOMAIN-CONTAINING PROTEIN"/>
    <property type="match status" value="1"/>
</dbReference>
<feature type="compositionally biased region" description="Basic and acidic residues" evidence="6">
    <location>
        <begin position="8"/>
        <end position="20"/>
    </location>
</feature>
<evidence type="ECO:0000256" key="3">
    <source>
        <dbReference type="ARBA" id="ARBA00022980"/>
    </source>
</evidence>
<dbReference type="InterPro" id="IPR029751">
    <property type="entry name" value="Ribosomal_L25_dom"/>
</dbReference>
<dbReference type="InterPro" id="IPR020930">
    <property type="entry name" value="Ribosomal_uL5_bac-type"/>
</dbReference>
<dbReference type="Gene3D" id="2.40.240.10">
    <property type="entry name" value="Ribosomal Protein L25, Chain P"/>
    <property type="match status" value="1"/>
</dbReference>
<dbReference type="HAMAP" id="MF_01334">
    <property type="entry name" value="Ribosomal_bL25_CTC"/>
    <property type="match status" value="1"/>
</dbReference>
<reference evidence="9" key="1">
    <citation type="journal article" date="2014" name="Int. J. Syst. Evol. Microbiol.">
        <title>Complete genome sequence of Corynebacterium casei LMG S-19264T (=DSM 44701T), isolated from a smear-ripened cheese.</title>
        <authorList>
            <consortium name="US DOE Joint Genome Institute (JGI-PGF)"/>
            <person name="Walter F."/>
            <person name="Albersmeier A."/>
            <person name="Kalinowski J."/>
            <person name="Ruckert C."/>
        </authorList>
    </citation>
    <scope>NUCLEOTIDE SEQUENCE</scope>
    <source>
        <strain evidence="9">CGMCC 1.12408</strain>
    </source>
</reference>
<keyword evidence="1 5" id="KW-0699">rRNA-binding</keyword>
<dbReference type="AlphaFoldDB" id="A0A916W6F0"/>
<evidence type="ECO:0000313" key="10">
    <source>
        <dbReference type="Proteomes" id="UP000613512"/>
    </source>
</evidence>
<feature type="region of interest" description="Disordered" evidence="6">
    <location>
        <begin position="1"/>
        <end position="20"/>
    </location>
</feature>
<proteinExistence type="inferred from homology"/>
<comment type="similarity">
    <text evidence="5">Belongs to the bacterial ribosomal protein bL25 family. CTC subfamily.</text>
</comment>
<evidence type="ECO:0000256" key="2">
    <source>
        <dbReference type="ARBA" id="ARBA00022884"/>
    </source>
</evidence>
<keyword evidence="2 5" id="KW-0694">RNA-binding</keyword>
<dbReference type="RefSeq" id="WP_188383911.1">
    <property type="nucleotide sequence ID" value="NZ_BMEY01000005.1"/>
</dbReference>
<gene>
    <name evidence="5 9" type="primary">ctc</name>
    <name evidence="5" type="synonym">rplY</name>
    <name evidence="9" type="ORF">GCM10008025_13500</name>
</gene>
<dbReference type="PANTHER" id="PTHR33284">
    <property type="entry name" value="RIBOSOMAL PROTEIN L25/GLN-TRNA SYNTHETASE, ANTI-CODON-BINDING DOMAIN-CONTAINING PROTEIN"/>
    <property type="match status" value="1"/>
</dbReference>
<dbReference type="Pfam" id="PF01386">
    <property type="entry name" value="Ribosomal_L25p"/>
    <property type="match status" value="1"/>
</dbReference>
<dbReference type="CDD" id="cd00495">
    <property type="entry name" value="Ribosomal_L25_TL5_CTC"/>
    <property type="match status" value="1"/>
</dbReference>
<dbReference type="GO" id="GO:0003735">
    <property type="term" value="F:structural constituent of ribosome"/>
    <property type="evidence" value="ECO:0007669"/>
    <property type="project" value="InterPro"/>
</dbReference>
<dbReference type="Gene3D" id="2.170.120.20">
    <property type="entry name" value="Ribosomal protein L25, beta domain"/>
    <property type="match status" value="1"/>
</dbReference>
<dbReference type="GO" id="GO:0006412">
    <property type="term" value="P:translation"/>
    <property type="evidence" value="ECO:0007669"/>
    <property type="project" value="UniProtKB-UniRule"/>
</dbReference>
<protein>
    <recommendedName>
        <fullName evidence="5">Large ribosomal subunit protein bL25</fullName>
    </recommendedName>
    <alternativeName>
        <fullName evidence="5">General stress protein CTC</fullName>
    </alternativeName>
</protein>
<keyword evidence="3 5" id="KW-0689">Ribosomal protein</keyword>
<comment type="caution">
    <text evidence="9">The sequence shown here is derived from an EMBL/GenBank/DDBJ whole genome shotgun (WGS) entry which is preliminary data.</text>
</comment>
<sequence>MSVILSARKREDHARSATKELRQNGQVPAVVYGKEKDSKSISVDSIELLKTVRDEGRNVIISLQIEGDSPVNVMLHDYQTDAIKDSLLHADFYMVNMSQEMETSVSVRLVGEPENGVIQQPLYEVTVRATPDNIPNEITVDISNKSIGDIVTVAEIGESSTYEVVEEPETVVASVLAPNTNADMEGQDETGQEPGFTGEAQSEANAD</sequence>
<dbReference type="Proteomes" id="UP000613512">
    <property type="component" value="Unassembled WGS sequence"/>
</dbReference>
<keyword evidence="10" id="KW-1185">Reference proteome</keyword>
<name>A0A916W6F0_9BACI</name>
<evidence type="ECO:0000256" key="4">
    <source>
        <dbReference type="ARBA" id="ARBA00023274"/>
    </source>
</evidence>
<dbReference type="EMBL" id="BMEY01000005">
    <property type="protein sequence ID" value="GGA70905.1"/>
    <property type="molecule type" value="Genomic_DNA"/>
</dbReference>
<dbReference type="Pfam" id="PF14693">
    <property type="entry name" value="Ribosomal_TL5_C"/>
    <property type="match status" value="1"/>
</dbReference>
<evidence type="ECO:0000256" key="6">
    <source>
        <dbReference type="SAM" id="MobiDB-lite"/>
    </source>
</evidence>
<accession>A0A916W6F0</accession>
<organism evidence="9 10">
    <name type="scientific">Ornithinibacillus halotolerans</name>
    <dbReference type="NCBI Taxonomy" id="1274357"/>
    <lineage>
        <taxon>Bacteria</taxon>
        <taxon>Bacillati</taxon>
        <taxon>Bacillota</taxon>
        <taxon>Bacilli</taxon>
        <taxon>Bacillales</taxon>
        <taxon>Bacillaceae</taxon>
        <taxon>Ornithinibacillus</taxon>
    </lineage>
</organism>
<feature type="domain" description="Large ribosomal subunit protein bL25 L25" evidence="7">
    <location>
        <begin position="5"/>
        <end position="92"/>
    </location>
</feature>
<evidence type="ECO:0000256" key="1">
    <source>
        <dbReference type="ARBA" id="ARBA00022730"/>
    </source>
</evidence>
<dbReference type="GO" id="GO:0008097">
    <property type="term" value="F:5S rRNA binding"/>
    <property type="evidence" value="ECO:0007669"/>
    <property type="project" value="InterPro"/>
</dbReference>
<dbReference type="NCBIfam" id="NF004133">
    <property type="entry name" value="PRK05618.2-4"/>
    <property type="match status" value="1"/>
</dbReference>
<evidence type="ECO:0000256" key="5">
    <source>
        <dbReference type="HAMAP-Rule" id="MF_01334"/>
    </source>
</evidence>
<evidence type="ECO:0000313" key="9">
    <source>
        <dbReference type="EMBL" id="GGA70905.1"/>
    </source>
</evidence>
<dbReference type="InterPro" id="IPR020057">
    <property type="entry name" value="Ribosomal_bL25_b-dom"/>
</dbReference>
<dbReference type="InterPro" id="IPR001021">
    <property type="entry name" value="Ribosomal_bL25_long"/>
</dbReference>
<feature type="region of interest" description="Disordered" evidence="6">
    <location>
        <begin position="179"/>
        <end position="207"/>
    </location>
</feature>
<evidence type="ECO:0000259" key="8">
    <source>
        <dbReference type="Pfam" id="PF14693"/>
    </source>
</evidence>
<dbReference type="NCBIfam" id="TIGR00731">
    <property type="entry name" value="bL25_bact_ctc"/>
    <property type="match status" value="1"/>
</dbReference>
<dbReference type="InterPro" id="IPR020056">
    <property type="entry name" value="Rbsml_bL25/Gln-tRNA_synth_N"/>
</dbReference>